<reference evidence="5" key="1">
    <citation type="submission" date="2025-08" db="UniProtKB">
        <authorList>
            <consortium name="RefSeq"/>
        </authorList>
    </citation>
    <scope>IDENTIFICATION</scope>
</reference>
<feature type="domain" description="CCHC-type" evidence="3">
    <location>
        <begin position="229"/>
        <end position="244"/>
    </location>
</feature>
<accession>A0ABM1A1K7</accession>
<protein>
    <submittedName>
        <fullName evidence="5">Uncharacterized protein LOC106012003</fullName>
    </submittedName>
</protein>
<dbReference type="PANTHER" id="PTHR22639:SF3">
    <property type="entry name" value="ZINC FINGER CCHC DOMAIN-CONTAINING PROTEIN 3"/>
    <property type="match status" value="1"/>
</dbReference>
<evidence type="ECO:0000313" key="4">
    <source>
        <dbReference type="Proteomes" id="UP000694888"/>
    </source>
</evidence>
<dbReference type="InterPro" id="IPR001878">
    <property type="entry name" value="Znf_CCHC"/>
</dbReference>
<sequence length="463" mass="49955">MDHKNISPPTPIPNKSLSGGAGANPDQGKRKRMRQDDNVSIWDLPRQTSLGWSPYLVISSADESQKKITSLSVFAIGKAFRACGIPKPKKVSPQGSGDLLVEVANVADSVQLRKCTSFGGIPVSVEPHRSLNTSRGVVKSRDLDGCTEEEMVQEIEGVTHARRVIVRRDGKEIRTNTWILSFDCPRPPTKLTIEYLELEVKPYIPNPMRCFNCQRFGHTKLRCRRNAVCPRCGKEGHTEESCTSVPRCPNCQQGGHPAYSRECPKYSQEKAILTHRAKFGGTSAQAKAAVFPMGLESTQKTTYADAAKAGPRNADNEKVKYQTVKAPRTSNKNKKPQKRHDSQEEDMELSLHTSPPKPLSTSAPPGPSPSPPSSSQPSSSSPPSSSSHTSSSSTSSSSPRSSSSPPPTTFSSSPPSSPPSHHPSSNKAPPPTPRTRSPSSTRIQDSGPPPPPHSPSKKGCGPP</sequence>
<keyword evidence="4" id="KW-1185">Reference proteome</keyword>
<dbReference type="InterPro" id="IPR042509">
    <property type="entry name" value="ZCCHC3"/>
</dbReference>
<feature type="region of interest" description="Disordered" evidence="2">
    <location>
        <begin position="1"/>
        <end position="40"/>
    </location>
</feature>
<dbReference type="Gene3D" id="4.10.60.10">
    <property type="entry name" value="Zinc finger, CCHC-type"/>
    <property type="match status" value="1"/>
</dbReference>
<evidence type="ECO:0000259" key="3">
    <source>
        <dbReference type="PROSITE" id="PS50158"/>
    </source>
</evidence>
<dbReference type="RefSeq" id="XP_012938974.1">
    <property type="nucleotide sequence ID" value="XM_013083520.2"/>
</dbReference>
<keyword evidence="1" id="KW-0863">Zinc-finger</keyword>
<feature type="compositionally biased region" description="Low complexity" evidence="2">
    <location>
        <begin position="375"/>
        <end position="414"/>
    </location>
</feature>
<keyword evidence="1" id="KW-0862">Zinc</keyword>
<proteinExistence type="predicted"/>
<gene>
    <name evidence="5" type="primary">LOC106012003</name>
</gene>
<dbReference type="GeneID" id="106012003"/>
<dbReference type="PROSITE" id="PS50158">
    <property type="entry name" value="ZF_CCHC"/>
    <property type="match status" value="1"/>
</dbReference>
<evidence type="ECO:0000256" key="2">
    <source>
        <dbReference type="SAM" id="MobiDB-lite"/>
    </source>
</evidence>
<dbReference type="InterPro" id="IPR036875">
    <property type="entry name" value="Znf_CCHC_sf"/>
</dbReference>
<keyword evidence="1" id="KW-0479">Metal-binding</keyword>
<name>A0ABM1A1K7_APLCA</name>
<organism evidence="4 5">
    <name type="scientific">Aplysia californica</name>
    <name type="common">California sea hare</name>
    <dbReference type="NCBI Taxonomy" id="6500"/>
    <lineage>
        <taxon>Eukaryota</taxon>
        <taxon>Metazoa</taxon>
        <taxon>Spiralia</taxon>
        <taxon>Lophotrochozoa</taxon>
        <taxon>Mollusca</taxon>
        <taxon>Gastropoda</taxon>
        <taxon>Heterobranchia</taxon>
        <taxon>Euthyneura</taxon>
        <taxon>Tectipleura</taxon>
        <taxon>Aplysiida</taxon>
        <taxon>Aplysioidea</taxon>
        <taxon>Aplysiidae</taxon>
        <taxon>Aplysia</taxon>
    </lineage>
</organism>
<evidence type="ECO:0000256" key="1">
    <source>
        <dbReference type="PROSITE-ProRule" id="PRU00047"/>
    </source>
</evidence>
<feature type="compositionally biased region" description="Pro residues" evidence="2">
    <location>
        <begin position="364"/>
        <end position="374"/>
    </location>
</feature>
<dbReference type="SUPFAM" id="SSF57756">
    <property type="entry name" value="Retrovirus zinc finger-like domains"/>
    <property type="match status" value="1"/>
</dbReference>
<dbReference type="Proteomes" id="UP000694888">
    <property type="component" value="Unplaced"/>
</dbReference>
<feature type="region of interest" description="Disordered" evidence="2">
    <location>
        <begin position="306"/>
        <end position="463"/>
    </location>
</feature>
<evidence type="ECO:0000313" key="5">
    <source>
        <dbReference type="RefSeq" id="XP_012938974.1"/>
    </source>
</evidence>
<dbReference type="PANTHER" id="PTHR22639">
    <property type="entry name" value="GAG-RELATED PROTEIN"/>
    <property type="match status" value="1"/>
</dbReference>
<dbReference type="SMART" id="SM00343">
    <property type="entry name" value="ZnF_C2HC"/>
    <property type="match status" value="3"/>
</dbReference>